<comment type="caution">
    <text evidence="3">The sequence shown here is derived from an EMBL/GenBank/DDBJ whole genome shotgun (WGS) entry which is preliminary data.</text>
</comment>
<dbReference type="Pfam" id="PF11969">
    <property type="entry name" value="DcpS_C"/>
    <property type="match status" value="1"/>
</dbReference>
<reference evidence="3" key="2">
    <citation type="journal article" date="2019" name="IMA Fungus">
        <title>Genome sequencing and comparison of five Tilletia species to identify candidate genes for the detection of regulated species infecting wheat.</title>
        <authorList>
            <person name="Nguyen H.D.T."/>
            <person name="Sultana T."/>
            <person name="Kesanakurti P."/>
            <person name="Hambleton S."/>
        </authorList>
    </citation>
    <scope>NUCLEOTIDE SEQUENCE</scope>
    <source>
        <strain evidence="3">DAOMC 238032</strain>
    </source>
</reference>
<name>A0A177VCT1_9BASI</name>
<proteinExistence type="predicted"/>
<dbReference type="InterPro" id="IPR011146">
    <property type="entry name" value="HIT-like"/>
</dbReference>
<dbReference type="AlphaFoldDB" id="A0A177VCT1"/>
<dbReference type="GO" id="GO:0000166">
    <property type="term" value="F:nucleotide binding"/>
    <property type="evidence" value="ECO:0007669"/>
    <property type="project" value="UniProtKB-KW"/>
</dbReference>
<sequence>MPSLFERVTGRNVPSPDSPDVIERCLFCHVSAERDFSIVAENDKFVVFRDKYPSARVHLLVTPRAHIPNTSNLGQGHVEMVKEMLALGTQALDSVRVTAAVDEEDQKKKKHKDGQSGYVFGFHVPPFRSVDHLHLHCQQLPYLSRRQGLKYPILEPSGKSQFKGTGWFVTAQQAIDILSSGQKIGFGSC</sequence>
<organism evidence="3 4">
    <name type="scientific">Tilletia caries</name>
    <name type="common">wheat bunt fungus</name>
    <dbReference type="NCBI Taxonomy" id="13290"/>
    <lineage>
        <taxon>Eukaryota</taxon>
        <taxon>Fungi</taxon>
        <taxon>Dikarya</taxon>
        <taxon>Basidiomycota</taxon>
        <taxon>Ustilaginomycotina</taxon>
        <taxon>Exobasidiomycetes</taxon>
        <taxon>Tilletiales</taxon>
        <taxon>Tilletiaceae</taxon>
        <taxon>Tilletia</taxon>
    </lineage>
</organism>
<dbReference type="InterPro" id="IPR036265">
    <property type="entry name" value="HIT-like_sf"/>
</dbReference>
<dbReference type="Gene3D" id="3.30.428.10">
    <property type="entry name" value="HIT-like"/>
    <property type="match status" value="1"/>
</dbReference>
<dbReference type="GO" id="GO:0016787">
    <property type="term" value="F:hydrolase activity"/>
    <property type="evidence" value="ECO:0007669"/>
    <property type="project" value="UniProtKB-KW"/>
</dbReference>
<dbReference type="Proteomes" id="UP000077671">
    <property type="component" value="Unassembled WGS sequence"/>
</dbReference>
<evidence type="ECO:0000256" key="2">
    <source>
        <dbReference type="ARBA" id="ARBA00022801"/>
    </source>
</evidence>
<dbReference type="EMBL" id="LWDD02001451">
    <property type="protein sequence ID" value="KAE8248017.1"/>
    <property type="molecule type" value="Genomic_DNA"/>
</dbReference>
<gene>
    <name evidence="3" type="ORF">A4X03_0g6893</name>
</gene>
<keyword evidence="2" id="KW-0378">Hydrolase</keyword>
<evidence type="ECO:0000313" key="3">
    <source>
        <dbReference type="EMBL" id="KAE8248017.1"/>
    </source>
</evidence>
<accession>A0A177VCT1</accession>
<dbReference type="SUPFAM" id="SSF54197">
    <property type="entry name" value="HIT-like"/>
    <property type="match status" value="1"/>
</dbReference>
<reference evidence="3" key="1">
    <citation type="submission" date="2016-04" db="EMBL/GenBank/DDBJ databases">
        <authorList>
            <person name="Nguyen H.D."/>
            <person name="Kesanakurti P."/>
            <person name="Cullis J."/>
            <person name="Levesque C.A."/>
            <person name="Hambleton S."/>
        </authorList>
    </citation>
    <scope>NUCLEOTIDE SEQUENCE</scope>
    <source>
        <strain evidence="3">DAOMC 238032</strain>
    </source>
</reference>
<evidence type="ECO:0000313" key="4">
    <source>
        <dbReference type="Proteomes" id="UP000077671"/>
    </source>
</evidence>
<protein>
    <submittedName>
        <fullName evidence="3">Uncharacterized protein</fullName>
    </submittedName>
</protein>
<keyword evidence="1" id="KW-0547">Nucleotide-binding</keyword>
<evidence type="ECO:0000256" key="1">
    <source>
        <dbReference type="ARBA" id="ARBA00022741"/>
    </source>
</evidence>
<dbReference type="PANTHER" id="PTHR12486">
    <property type="entry name" value="APRATAXIN-RELATED"/>
    <property type="match status" value="1"/>
</dbReference>
<dbReference type="PROSITE" id="PS51084">
    <property type="entry name" value="HIT_2"/>
    <property type="match status" value="1"/>
</dbReference>
<dbReference type="PANTHER" id="PTHR12486:SF5">
    <property type="entry name" value="ADENOSINE 5'-MONOPHOSPHORAMIDASE HINT3"/>
    <property type="match status" value="1"/>
</dbReference>